<evidence type="ECO:0000256" key="1">
    <source>
        <dbReference type="ARBA" id="ARBA00000085"/>
    </source>
</evidence>
<dbReference type="Pfam" id="PF07730">
    <property type="entry name" value="HisKA_3"/>
    <property type="match status" value="1"/>
</dbReference>
<dbReference type="InterPro" id="IPR036890">
    <property type="entry name" value="HATPase_C_sf"/>
</dbReference>
<evidence type="ECO:0000256" key="9">
    <source>
        <dbReference type="ARBA" id="ARBA00022679"/>
    </source>
</evidence>
<dbReference type="EMBL" id="AP018694">
    <property type="protein sequence ID" value="BBE16826.1"/>
    <property type="molecule type" value="Genomic_DNA"/>
</dbReference>
<keyword evidence="20" id="KW-0472">Membrane</keyword>
<dbReference type="InterPro" id="IPR011990">
    <property type="entry name" value="TPR-like_helical_dom_sf"/>
</dbReference>
<dbReference type="Gene3D" id="1.20.5.1930">
    <property type="match status" value="1"/>
</dbReference>
<dbReference type="CDD" id="cd16917">
    <property type="entry name" value="HATPase_UhpB-NarQ-NarX-like"/>
    <property type="match status" value="1"/>
</dbReference>
<evidence type="ECO:0000256" key="11">
    <source>
        <dbReference type="ARBA" id="ARBA00022741"/>
    </source>
</evidence>
<evidence type="ECO:0000256" key="7">
    <source>
        <dbReference type="ARBA" id="ARBA00022490"/>
    </source>
</evidence>
<dbReference type="AlphaFoldDB" id="A0A5K7S5M2"/>
<keyword evidence="20" id="KW-1133">Transmembrane helix</keyword>
<evidence type="ECO:0000256" key="16">
    <source>
        <dbReference type="ARBA" id="ARBA00023014"/>
    </source>
</evidence>
<keyword evidence="6" id="KW-0004">4Fe-4S</keyword>
<evidence type="ECO:0000256" key="12">
    <source>
        <dbReference type="ARBA" id="ARBA00022777"/>
    </source>
</evidence>
<keyword evidence="19" id="KW-0802">TPR repeat</keyword>
<dbReference type="KEGG" id="anf:AQPE_0973"/>
<feature type="repeat" description="TPR" evidence="19">
    <location>
        <begin position="240"/>
        <end position="273"/>
    </location>
</feature>
<feature type="repeat" description="TPR" evidence="19">
    <location>
        <begin position="80"/>
        <end position="113"/>
    </location>
</feature>
<keyword evidence="11" id="KW-0547">Nucleotide-binding</keyword>
<dbReference type="Pfam" id="PF13424">
    <property type="entry name" value="TPR_12"/>
    <property type="match status" value="2"/>
</dbReference>
<keyword evidence="23" id="KW-1185">Reference proteome</keyword>
<dbReference type="InterPro" id="IPR003594">
    <property type="entry name" value="HATPase_dom"/>
</dbReference>
<keyword evidence="16" id="KW-0411">Iron-sulfur</keyword>
<comment type="cofactor">
    <cofactor evidence="2">
        <name>[4Fe-4S] cluster</name>
        <dbReference type="ChEBI" id="CHEBI:49883"/>
    </cofactor>
</comment>
<keyword evidence="12 22" id="KW-0418">Kinase</keyword>
<dbReference type="Proteomes" id="UP001193389">
    <property type="component" value="Chromosome"/>
</dbReference>
<dbReference type="InterPro" id="IPR005467">
    <property type="entry name" value="His_kinase_dom"/>
</dbReference>
<feature type="domain" description="Histidine kinase" evidence="21">
    <location>
        <begin position="558"/>
        <end position="645"/>
    </location>
</feature>
<evidence type="ECO:0000256" key="15">
    <source>
        <dbReference type="ARBA" id="ARBA00023012"/>
    </source>
</evidence>
<dbReference type="InterPro" id="IPR050482">
    <property type="entry name" value="Sensor_HK_TwoCompSys"/>
</dbReference>
<gene>
    <name evidence="22" type="ORF">AQPE_0973</name>
</gene>
<dbReference type="GO" id="GO:0016020">
    <property type="term" value="C:membrane"/>
    <property type="evidence" value="ECO:0007669"/>
    <property type="project" value="InterPro"/>
</dbReference>
<feature type="transmembrane region" description="Helical" evidence="20">
    <location>
        <begin position="399"/>
        <end position="418"/>
    </location>
</feature>
<evidence type="ECO:0000256" key="6">
    <source>
        <dbReference type="ARBA" id="ARBA00022485"/>
    </source>
</evidence>
<keyword evidence="20" id="KW-0812">Transmembrane</keyword>
<dbReference type="Gene3D" id="3.30.565.10">
    <property type="entry name" value="Histidine kinase-like ATPase, C-terminal domain"/>
    <property type="match status" value="1"/>
</dbReference>
<dbReference type="Pfam" id="PF02518">
    <property type="entry name" value="HATPase_c"/>
    <property type="match status" value="1"/>
</dbReference>
<dbReference type="SUPFAM" id="SSF55874">
    <property type="entry name" value="ATPase domain of HSP90 chaperone/DNA topoisomerase II/histidine kinase"/>
    <property type="match status" value="1"/>
</dbReference>
<evidence type="ECO:0000313" key="22">
    <source>
        <dbReference type="EMBL" id="BBE16826.1"/>
    </source>
</evidence>
<dbReference type="GO" id="GO:0046872">
    <property type="term" value="F:metal ion binding"/>
    <property type="evidence" value="ECO:0007669"/>
    <property type="project" value="UniProtKB-KW"/>
</dbReference>
<dbReference type="PRINTS" id="PR00344">
    <property type="entry name" value="BCTRLSENSOR"/>
</dbReference>
<evidence type="ECO:0000256" key="2">
    <source>
        <dbReference type="ARBA" id="ARBA00001966"/>
    </source>
</evidence>
<keyword evidence="15" id="KW-0902">Two-component regulatory system</keyword>
<dbReference type="GO" id="GO:0051539">
    <property type="term" value="F:4 iron, 4 sulfur cluster binding"/>
    <property type="evidence" value="ECO:0007669"/>
    <property type="project" value="UniProtKB-KW"/>
</dbReference>
<keyword evidence="13" id="KW-0067">ATP-binding</keyword>
<comment type="function">
    <text evidence="17">Member of the two-component regulatory system NreB/NreC involved in the control of dissimilatory nitrate/nitrite reduction in response to oxygen. NreB functions as a direct oxygen sensor histidine kinase which is autophosphorylated, in the absence of oxygen, probably at the conserved histidine residue, and transfers its phosphate group probably to a conserved aspartate residue of NreC. NreB/NreC activates the expression of the nitrate (narGHJI) and nitrite (nir) reductase operons, as well as the putative nitrate transporter gene narT.</text>
</comment>
<proteinExistence type="predicted"/>
<dbReference type="PANTHER" id="PTHR24421">
    <property type="entry name" value="NITRATE/NITRITE SENSOR PROTEIN NARX-RELATED"/>
    <property type="match status" value="1"/>
</dbReference>
<keyword evidence="8" id="KW-0597">Phosphoprotein</keyword>
<protein>
    <recommendedName>
        <fullName evidence="5">Oxygen sensor histidine kinase NreB</fullName>
        <ecNumber evidence="4">2.7.13.3</ecNumber>
    </recommendedName>
    <alternativeName>
        <fullName evidence="18">Nitrogen regulation protein B</fullName>
    </alternativeName>
</protein>
<reference evidence="22" key="1">
    <citation type="journal article" date="2020" name="Int. J. Syst. Evol. Microbiol.">
        <title>Aquipluma nitroreducens gen. nov. sp. nov., a novel facultatively anaerobic bacterium isolated from a freshwater lake.</title>
        <authorList>
            <person name="Watanabe M."/>
            <person name="Kojima H."/>
            <person name="Fukui M."/>
        </authorList>
    </citation>
    <scope>NUCLEOTIDE SEQUENCE</scope>
    <source>
        <strain evidence="22">MeG22</strain>
    </source>
</reference>
<comment type="subcellular location">
    <subcellularLocation>
        <location evidence="3">Cytoplasm</location>
    </subcellularLocation>
</comment>
<evidence type="ECO:0000256" key="13">
    <source>
        <dbReference type="ARBA" id="ARBA00022840"/>
    </source>
</evidence>
<dbReference type="PROSITE" id="PS50109">
    <property type="entry name" value="HIS_KIN"/>
    <property type="match status" value="1"/>
</dbReference>
<keyword evidence="10" id="KW-0479">Metal-binding</keyword>
<evidence type="ECO:0000256" key="19">
    <source>
        <dbReference type="PROSITE-ProRule" id="PRU00339"/>
    </source>
</evidence>
<evidence type="ECO:0000256" key="14">
    <source>
        <dbReference type="ARBA" id="ARBA00023004"/>
    </source>
</evidence>
<evidence type="ECO:0000256" key="4">
    <source>
        <dbReference type="ARBA" id="ARBA00012438"/>
    </source>
</evidence>
<dbReference type="EC" id="2.7.13.3" evidence="4"/>
<evidence type="ECO:0000256" key="8">
    <source>
        <dbReference type="ARBA" id="ARBA00022553"/>
    </source>
</evidence>
<organism evidence="22 23">
    <name type="scientific">Aquipluma nitroreducens</name>
    <dbReference type="NCBI Taxonomy" id="2010828"/>
    <lineage>
        <taxon>Bacteria</taxon>
        <taxon>Pseudomonadati</taxon>
        <taxon>Bacteroidota</taxon>
        <taxon>Bacteroidia</taxon>
        <taxon>Marinilabiliales</taxon>
        <taxon>Prolixibacteraceae</taxon>
        <taxon>Aquipluma</taxon>
    </lineage>
</organism>
<feature type="repeat" description="TPR" evidence="19">
    <location>
        <begin position="200"/>
        <end position="233"/>
    </location>
</feature>
<dbReference type="SMART" id="SM00028">
    <property type="entry name" value="TPR"/>
    <property type="match status" value="6"/>
</dbReference>
<dbReference type="GO" id="GO:0005524">
    <property type="term" value="F:ATP binding"/>
    <property type="evidence" value="ECO:0007669"/>
    <property type="project" value="UniProtKB-KW"/>
</dbReference>
<keyword evidence="9" id="KW-0808">Transferase</keyword>
<dbReference type="SMART" id="SM00387">
    <property type="entry name" value="HATPase_c"/>
    <property type="match status" value="1"/>
</dbReference>
<evidence type="ECO:0000313" key="23">
    <source>
        <dbReference type="Proteomes" id="UP001193389"/>
    </source>
</evidence>
<dbReference type="RefSeq" id="WP_318349866.1">
    <property type="nucleotide sequence ID" value="NZ_AP018694.1"/>
</dbReference>
<evidence type="ECO:0000256" key="17">
    <source>
        <dbReference type="ARBA" id="ARBA00024827"/>
    </source>
</evidence>
<comment type="catalytic activity">
    <reaction evidence="1">
        <text>ATP + protein L-histidine = ADP + protein N-phospho-L-histidine.</text>
        <dbReference type="EC" id="2.7.13.3"/>
    </reaction>
</comment>
<dbReference type="GO" id="GO:0046983">
    <property type="term" value="F:protein dimerization activity"/>
    <property type="evidence" value="ECO:0007669"/>
    <property type="project" value="InterPro"/>
</dbReference>
<dbReference type="PANTHER" id="PTHR24421:SF10">
    <property type="entry name" value="NITRATE_NITRITE SENSOR PROTEIN NARQ"/>
    <property type="match status" value="1"/>
</dbReference>
<keyword evidence="7" id="KW-0963">Cytoplasm</keyword>
<dbReference type="Gene3D" id="1.25.40.10">
    <property type="entry name" value="Tetratricopeptide repeat domain"/>
    <property type="match status" value="1"/>
</dbReference>
<evidence type="ECO:0000256" key="3">
    <source>
        <dbReference type="ARBA" id="ARBA00004496"/>
    </source>
</evidence>
<dbReference type="Pfam" id="PF13374">
    <property type="entry name" value="TPR_10"/>
    <property type="match status" value="2"/>
</dbReference>
<evidence type="ECO:0000259" key="21">
    <source>
        <dbReference type="PROSITE" id="PS50109"/>
    </source>
</evidence>
<dbReference type="InterPro" id="IPR019734">
    <property type="entry name" value="TPR_rpt"/>
</dbReference>
<dbReference type="GO" id="GO:0000155">
    <property type="term" value="F:phosphorelay sensor kinase activity"/>
    <property type="evidence" value="ECO:0007669"/>
    <property type="project" value="InterPro"/>
</dbReference>
<keyword evidence="14" id="KW-0408">Iron</keyword>
<dbReference type="SUPFAM" id="SSF48452">
    <property type="entry name" value="TPR-like"/>
    <property type="match status" value="2"/>
</dbReference>
<evidence type="ECO:0000256" key="20">
    <source>
        <dbReference type="SAM" id="Phobius"/>
    </source>
</evidence>
<dbReference type="GO" id="GO:0005737">
    <property type="term" value="C:cytoplasm"/>
    <property type="evidence" value="ECO:0007669"/>
    <property type="project" value="UniProtKB-SubCell"/>
</dbReference>
<accession>A0A5K7S5M2</accession>
<dbReference type="PROSITE" id="PS50005">
    <property type="entry name" value="TPR"/>
    <property type="match status" value="3"/>
</dbReference>
<evidence type="ECO:0000256" key="5">
    <source>
        <dbReference type="ARBA" id="ARBA00017322"/>
    </source>
</evidence>
<name>A0A5K7S5M2_9BACT</name>
<sequence>MKVIITFTFILFIFTFSNPVSGETGMRIQEILNAKADSNKVKQLSDLCWNYRFKSADSALIFGQQALQLASQINYSKGIAQAYNDMAIIYIDKANFRSATNYLNEAMKIREQLKDSLGIAAIYNKLGIIAQKQGRLKDALQNQIEALKIYQNLKLNKYVGYTLNNIAIIHQNLGNNEKALEYHQRALEYRISLKDQEGEATSYGNMANLYARMHDTIQAINYYEKALALSRELKKDELICANLSNIGNIYMARKDYSKALGLFNESLQIKEKIGDAKGISSTLSRIGTVYTETGRFKDASVALNHSLKMAKSAVVLEEELSALLGLAKLKALTHETDSSFVLMRQYIVLKDSVYDNRLKQQILDVQTQYETDKLEQDLYLIKKDKEFTEVKLQQRKTELWLLIFVMISITGAAIFLFYRHQQRQKAAANAERIQEQEARINAVFQAQEEERRRIAKELHDGVGQTISAIKMNYQSLSGKAAEKELAPEFEKIGKMLENAGTEVRNISHQMIPKELEQFGLIPAIEGMLNLHLGNSPLKVEFEHSGFVERIGQHVELVLFRVLQELISNVIKHSQARQVSVQLIKLNTHVVMNVTDDGIGFDAESKEKGGIGLLNMASRIDAIKGHLHFESEQGKGTTVTIRTPIA</sequence>
<evidence type="ECO:0000256" key="18">
    <source>
        <dbReference type="ARBA" id="ARBA00030800"/>
    </source>
</evidence>
<dbReference type="InterPro" id="IPR011712">
    <property type="entry name" value="Sig_transdc_His_kin_sub3_dim/P"/>
</dbReference>
<evidence type="ECO:0000256" key="10">
    <source>
        <dbReference type="ARBA" id="ARBA00022723"/>
    </source>
</evidence>
<dbReference type="InterPro" id="IPR004358">
    <property type="entry name" value="Sig_transdc_His_kin-like_C"/>
</dbReference>